<evidence type="ECO:0000256" key="1">
    <source>
        <dbReference type="SAM" id="MobiDB-lite"/>
    </source>
</evidence>
<evidence type="ECO:0000313" key="2">
    <source>
        <dbReference type="EMBL" id="KAK4071114.1"/>
    </source>
</evidence>
<feature type="compositionally biased region" description="Polar residues" evidence="1">
    <location>
        <begin position="143"/>
        <end position="152"/>
    </location>
</feature>
<evidence type="ECO:0000313" key="3">
    <source>
        <dbReference type="Proteomes" id="UP001287286"/>
    </source>
</evidence>
<sequence>MSVSSRPLQTNEAWLKIAAAADKLNIVRSLTDGNKRRASAAVAILKEAQKSSKRGKYQIFLHDVLLKCGPGGVLLCAVGLGQNNVASMNKSNRAALLQRLEKHDLVPLRDGTLELLATSYGIPKSVNDLHDAIRHEQYRPQGGSASSVNSRQPAPGTGFPGGAQEDTGTSNETQHEGDASAPQSMDGGLITQNPASVQNDELGATEPRDLLPGHGAKGYVTSGAVIPLTIEAVTVLLSHLKDGRGGGLTISFPPPQVHLPFITVPHHICADIIRTAIDPNQNYH</sequence>
<gene>
    <name evidence="2" type="ORF">Purlil1_13516</name>
</gene>
<comment type="caution">
    <text evidence="2">The sequence shown here is derived from an EMBL/GenBank/DDBJ whole genome shotgun (WGS) entry which is preliminary data.</text>
</comment>
<keyword evidence="3" id="KW-1185">Reference proteome</keyword>
<dbReference type="EMBL" id="JAWRVI010000236">
    <property type="protein sequence ID" value="KAK4071114.1"/>
    <property type="molecule type" value="Genomic_DNA"/>
</dbReference>
<name>A0ABR0BE00_PURLI</name>
<dbReference type="Proteomes" id="UP001287286">
    <property type="component" value="Unassembled WGS sequence"/>
</dbReference>
<accession>A0ABR0BE00</accession>
<proteinExistence type="predicted"/>
<feature type="region of interest" description="Disordered" evidence="1">
    <location>
        <begin position="139"/>
        <end position="194"/>
    </location>
</feature>
<protein>
    <submittedName>
        <fullName evidence="2">Uncharacterized protein</fullName>
    </submittedName>
</protein>
<reference evidence="2 3" key="1">
    <citation type="journal article" date="2024" name="Microbiol. Resour. Announc.">
        <title>Genome annotations for the ascomycete fungi Trichoderma harzianum, Trichoderma aggressivum, and Purpureocillium lilacinum.</title>
        <authorList>
            <person name="Beijen E.P.W."/>
            <person name="Ohm R.A."/>
        </authorList>
    </citation>
    <scope>NUCLEOTIDE SEQUENCE [LARGE SCALE GENOMIC DNA]</scope>
    <source>
        <strain evidence="2 3">CBS 150709</strain>
    </source>
</reference>
<organism evidence="2 3">
    <name type="scientific">Purpureocillium lilacinum</name>
    <name type="common">Paecilomyces lilacinus</name>
    <dbReference type="NCBI Taxonomy" id="33203"/>
    <lineage>
        <taxon>Eukaryota</taxon>
        <taxon>Fungi</taxon>
        <taxon>Dikarya</taxon>
        <taxon>Ascomycota</taxon>
        <taxon>Pezizomycotina</taxon>
        <taxon>Sordariomycetes</taxon>
        <taxon>Hypocreomycetidae</taxon>
        <taxon>Hypocreales</taxon>
        <taxon>Ophiocordycipitaceae</taxon>
        <taxon>Purpureocillium</taxon>
    </lineage>
</organism>